<evidence type="ECO:0000313" key="16">
    <source>
        <dbReference type="Proteomes" id="UP000663873"/>
    </source>
</evidence>
<evidence type="ECO:0000256" key="2">
    <source>
        <dbReference type="ARBA" id="ARBA00022771"/>
    </source>
</evidence>
<dbReference type="Pfam" id="PF13923">
    <property type="entry name" value="zf-C3HC4_2"/>
    <property type="match status" value="1"/>
</dbReference>
<dbReference type="Proteomes" id="UP000663825">
    <property type="component" value="Unassembled WGS sequence"/>
</dbReference>
<dbReference type="InterPro" id="IPR001841">
    <property type="entry name" value="Znf_RING"/>
</dbReference>
<evidence type="ECO:0000256" key="4">
    <source>
        <dbReference type="PROSITE-ProRule" id="PRU00175"/>
    </source>
</evidence>
<dbReference type="PANTHER" id="PTHR46016:SF1">
    <property type="entry name" value="RING-TYPE DOMAIN-CONTAINING PROTEIN"/>
    <property type="match status" value="1"/>
</dbReference>
<dbReference type="Proteomes" id="UP000663872">
    <property type="component" value="Unassembled WGS sequence"/>
</dbReference>
<evidence type="ECO:0000313" key="15">
    <source>
        <dbReference type="Proteomes" id="UP000663862"/>
    </source>
</evidence>
<keyword evidence="5" id="KW-0812">Transmembrane</keyword>
<dbReference type="EMBL" id="CAJOBO010002086">
    <property type="protein sequence ID" value="CAF4430319.1"/>
    <property type="molecule type" value="Genomic_DNA"/>
</dbReference>
<comment type="caution">
    <text evidence="11">The sequence shown here is derived from an EMBL/GenBank/DDBJ whole genome shotgun (WGS) entry which is preliminary data.</text>
</comment>
<name>A0A820FCC0_9BILA</name>
<evidence type="ECO:0000313" key="8">
    <source>
        <dbReference type="EMBL" id="CAF3393820.1"/>
    </source>
</evidence>
<keyword evidence="5" id="KW-1133">Transmembrane helix</keyword>
<reference evidence="11" key="1">
    <citation type="submission" date="2021-02" db="EMBL/GenBank/DDBJ databases">
        <authorList>
            <person name="Nowell W R."/>
        </authorList>
    </citation>
    <scope>NUCLEOTIDE SEQUENCE</scope>
</reference>
<evidence type="ECO:0000256" key="5">
    <source>
        <dbReference type="SAM" id="Phobius"/>
    </source>
</evidence>
<dbReference type="GO" id="GO:0000209">
    <property type="term" value="P:protein polyubiquitination"/>
    <property type="evidence" value="ECO:0007669"/>
    <property type="project" value="TreeGrafter"/>
</dbReference>
<evidence type="ECO:0000259" key="6">
    <source>
        <dbReference type="PROSITE" id="PS50089"/>
    </source>
</evidence>
<sequence>MLSSFYTYENETEISSEVKCPICLDPFQLPLRDIYCGHSFCFQCIKTWLKRKQSCPICRQHFSKFVRINDERILKELDQLHVKCIHCNQTNIKRNNFNDHMSSECSSRTLIDHERTKQSTREYLNIEYLLKRINESMDNSRTQDDYREQINSMSLPVLIFIISGVHLLVYISVFIPVAVILNITDIFFYLLRHAITLLTRLMKLLIYRI</sequence>
<evidence type="ECO:0000256" key="3">
    <source>
        <dbReference type="ARBA" id="ARBA00022833"/>
    </source>
</evidence>
<accession>A0A820FCC0</accession>
<dbReference type="EMBL" id="CAJNYT010001081">
    <property type="protein sequence ID" value="CAF3393820.1"/>
    <property type="molecule type" value="Genomic_DNA"/>
</dbReference>
<dbReference type="EMBL" id="CAJOBR010001855">
    <property type="protein sequence ID" value="CAF4640456.1"/>
    <property type="molecule type" value="Genomic_DNA"/>
</dbReference>
<dbReference type="GO" id="GO:0061630">
    <property type="term" value="F:ubiquitin protein ligase activity"/>
    <property type="evidence" value="ECO:0007669"/>
    <property type="project" value="TreeGrafter"/>
</dbReference>
<dbReference type="AlphaFoldDB" id="A0A820FCC0"/>
<gene>
    <name evidence="10" type="ORF">FME351_LOCUS21657</name>
    <name evidence="8" type="ORF">GRG538_LOCUS9370</name>
    <name evidence="13" type="ORF">HFQ381_LOCUS22289</name>
    <name evidence="9" type="ORF">LUA448_LOCUS17500</name>
    <name evidence="14" type="ORF">QYT958_LOCUS14094</name>
    <name evidence="7" type="ORF">TIS948_LOCUS4976</name>
    <name evidence="11" type="ORF">TSG867_LOCUS3742</name>
    <name evidence="12" type="ORF">UJA718_LOCUS20686</name>
</gene>
<evidence type="ECO:0000256" key="1">
    <source>
        <dbReference type="ARBA" id="ARBA00022723"/>
    </source>
</evidence>
<dbReference type="GO" id="GO:0008270">
    <property type="term" value="F:zinc ion binding"/>
    <property type="evidence" value="ECO:0007669"/>
    <property type="project" value="UniProtKB-KW"/>
</dbReference>
<evidence type="ECO:0000313" key="14">
    <source>
        <dbReference type="EMBL" id="CAF4640456.1"/>
    </source>
</evidence>
<dbReference type="Proteomes" id="UP000663873">
    <property type="component" value="Unassembled WGS sequence"/>
</dbReference>
<keyword evidence="3" id="KW-0862">Zinc</keyword>
<dbReference type="PROSITE" id="PS00518">
    <property type="entry name" value="ZF_RING_1"/>
    <property type="match status" value="1"/>
</dbReference>
<keyword evidence="5" id="KW-0472">Membrane</keyword>
<dbReference type="OrthoDB" id="8062037at2759"/>
<dbReference type="SMART" id="SM00184">
    <property type="entry name" value="RING"/>
    <property type="match status" value="1"/>
</dbReference>
<evidence type="ECO:0000313" key="10">
    <source>
        <dbReference type="EMBL" id="CAF3595120.1"/>
    </source>
</evidence>
<dbReference type="InterPro" id="IPR051438">
    <property type="entry name" value="RNF_E3_ubiq-protein_ligase"/>
</dbReference>
<feature type="domain" description="RING-type" evidence="6">
    <location>
        <begin position="20"/>
        <end position="59"/>
    </location>
</feature>
<evidence type="ECO:0000313" key="11">
    <source>
        <dbReference type="EMBL" id="CAF4261560.1"/>
    </source>
</evidence>
<evidence type="ECO:0000313" key="13">
    <source>
        <dbReference type="EMBL" id="CAF4430319.1"/>
    </source>
</evidence>
<dbReference type="PROSITE" id="PS50089">
    <property type="entry name" value="ZF_RING_2"/>
    <property type="match status" value="1"/>
</dbReference>
<keyword evidence="16" id="KW-1185">Reference proteome</keyword>
<dbReference type="SUPFAM" id="SSF57850">
    <property type="entry name" value="RING/U-box"/>
    <property type="match status" value="1"/>
</dbReference>
<proteinExistence type="predicted"/>
<dbReference type="EMBL" id="CAJNYD010002196">
    <property type="protein sequence ID" value="CAF3400120.1"/>
    <property type="molecule type" value="Genomic_DNA"/>
</dbReference>
<organism evidence="11 15">
    <name type="scientific">Rotaria socialis</name>
    <dbReference type="NCBI Taxonomy" id="392032"/>
    <lineage>
        <taxon>Eukaryota</taxon>
        <taxon>Metazoa</taxon>
        <taxon>Spiralia</taxon>
        <taxon>Gnathifera</taxon>
        <taxon>Rotifera</taxon>
        <taxon>Eurotatoria</taxon>
        <taxon>Bdelloidea</taxon>
        <taxon>Philodinida</taxon>
        <taxon>Philodinidae</taxon>
        <taxon>Rotaria</taxon>
    </lineage>
</organism>
<dbReference type="InterPro" id="IPR017907">
    <property type="entry name" value="Znf_RING_CS"/>
</dbReference>
<protein>
    <recommendedName>
        <fullName evidence="6">RING-type domain-containing protein</fullName>
    </recommendedName>
</protein>
<dbReference type="Proteomes" id="UP000663851">
    <property type="component" value="Unassembled WGS sequence"/>
</dbReference>
<evidence type="ECO:0000313" key="7">
    <source>
        <dbReference type="EMBL" id="CAF3068825.1"/>
    </source>
</evidence>
<keyword evidence="1" id="KW-0479">Metal-binding</keyword>
<evidence type="ECO:0000313" key="9">
    <source>
        <dbReference type="EMBL" id="CAF3400120.1"/>
    </source>
</evidence>
<dbReference type="EMBL" id="CAJNYU010002713">
    <property type="protein sequence ID" value="CAF3595120.1"/>
    <property type="molecule type" value="Genomic_DNA"/>
</dbReference>
<dbReference type="Proteomes" id="UP000663848">
    <property type="component" value="Unassembled WGS sequence"/>
</dbReference>
<dbReference type="EMBL" id="CAJOBP010003895">
    <property type="protein sequence ID" value="CAF4422459.1"/>
    <property type="molecule type" value="Genomic_DNA"/>
</dbReference>
<dbReference type="PANTHER" id="PTHR46016">
    <property type="entry name" value="ZINC FINGER, RING/FYVE/PHD-TYPE"/>
    <property type="match status" value="1"/>
</dbReference>
<dbReference type="EMBL" id="CAJNXB010000571">
    <property type="protein sequence ID" value="CAF3068825.1"/>
    <property type="molecule type" value="Genomic_DNA"/>
</dbReference>
<dbReference type="Gene3D" id="3.30.40.10">
    <property type="entry name" value="Zinc/RING finger domain, C3HC4 (zinc finger)"/>
    <property type="match status" value="1"/>
</dbReference>
<dbReference type="Proteomes" id="UP000663862">
    <property type="component" value="Unassembled WGS sequence"/>
</dbReference>
<dbReference type="GO" id="GO:0006511">
    <property type="term" value="P:ubiquitin-dependent protein catabolic process"/>
    <property type="evidence" value="ECO:0007669"/>
    <property type="project" value="TreeGrafter"/>
</dbReference>
<evidence type="ECO:0000313" key="12">
    <source>
        <dbReference type="EMBL" id="CAF4422459.1"/>
    </source>
</evidence>
<feature type="transmembrane region" description="Helical" evidence="5">
    <location>
        <begin position="157"/>
        <end position="180"/>
    </location>
</feature>
<dbReference type="InterPro" id="IPR013083">
    <property type="entry name" value="Znf_RING/FYVE/PHD"/>
</dbReference>
<dbReference type="EMBL" id="CAJOBQ010000114">
    <property type="protein sequence ID" value="CAF4261560.1"/>
    <property type="molecule type" value="Genomic_DNA"/>
</dbReference>
<keyword evidence="2 4" id="KW-0863">Zinc-finger</keyword>
<dbReference type="Proteomes" id="UP000663833">
    <property type="component" value="Unassembled WGS sequence"/>
</dbReference>
<dbReference type="Proteomes" id="UP000663869">
    <property type="component" value="Unassembled WGS sequence"/>
</dbReference>